<dbReference type="AlphaFoldDB" id="A0A3B0BXG8"/>
<dbReference type="Proteomes" id="UP000276603">
    <property type="component" value="Unassembled WGS sequence"/>
</dbReference>
<evidence type="ECO:0000313" key="3">
    <source>
        <dbReference type="Proteomes" id="UP000276603"/>
    </source>
</evidence>
<proteinExistence type="predicted"/>
<dbReference type="PANTHER" id="PTHR40257">
    <property type="match status" value="1"/>
</dbReference>
<protein>
    <submittedName>
        <fullName evidence="2">DUF1330 domain-containing protein</fullName>
    </submittedName>
</protein>
<dbReference type="InterPro" id="IPR011008">
    <property type="entry name" value="Dimeric_a/b-barrel"/>
</dbReference>
<dbReference type="SUPFAM" id="SSF54909">
    <property type="entry name" value="Dimeric alpha+beta barrel"/>
    <property type="match status" value="1"/>
</dbReference>
<dbReference type="PANTHER" id="PTHR40257:SF1">
    <property type="entry name" value="DUF1330 DOMAIN-CONTAINING PROTEIN"/>
    <property type="match status" value="1"/>
</dbReference>
<dbReference type="OrthoDB" id="8909581at2"/>
<name>A0A3B0BXG8_9FLAO</name>
<organism evidence="2 3">
    <name type="scientific">Ulvibacterium marinum</name>
    <dbReference type="NCBI Taxonomy" id="2419782"/>
    <lineage>
        <taxon>Bacteria</taxon>
        <taxon>Pseudomonadati</taxon>
        <taxon>Bacteroidota</taxon>
        <taxon>Flavobacteriia</taxon>
        <taxon>Flavobacteriales</taxon>
        <taxon>Flavobacteriaceae</taxon>
        <taxon>Ulvibacterium</taxon>
    </lineage>
</organism>
<dbReference type="RefSeq" id="WP_120714070.1">
    <property type="nucleotide sequence ID" value="NZ_RBCJ01000005.1"/>
</dbReference>
<evidence type="ECO:0000313" key="2">
    <source>
        <dbReference type="EMBL" id="RKN78173.1"/>
    </source>
</evidence>
<evidence type="ECO:0000259" key="1">
    <source>
        <dbReference type="Pfam" id="PF07045"/>
    </source>
</evidence>
<dbReference type="Pfam" id="PF07045">
    <property type="entry name" value="DUF1330"/>
    <property type="match status" value="1"/>
</dbReference>
<gene>
    <name evidence="2" type="ORF">D7Z94_23085</name>
</gene>
<sequence length="140" mass="15496">MKTYIGPTDESQKEFYLQFKGKGPITMLNLVKFKPIAEYSGTGMPQAKERISGKEAYAKYLELTLPVMKKAGGNIKFYGSCGDFLIGPENKGWDAVLLVEYESVDVFVAFAQSEAYLKNAGHRTASLEDSRLLPIVASEL</sequence>
<accession>A0A3B0BXG8</accession>
<dbReference type="InterPro" id="IPR010753">
    <property type="entry name" value="DUF1330"/>
</dbReference>
<reference evidence="2 3" key="1">
    <citation type="submission" date="2018-10" db="EMBL/GenBank/DDBJ databases">
        <title>Ulvibacterium marinum gen. nov., sp. nov., a novel marine bacterium of the family Flavobacteriaceae, isolated from a culture of the green alga Ulva prolifera.</title>
        <authorList>
            <person name="Zhang Z."/>
        </authorList>
    </citation>
    <scope>NUCLEOTIDE SEQUENCE [LARGE SCALE GENOMIC DNA]</scope>
    <source>
        <strain evidence="2 3">CCMM003</strain>
    </source>
</reference>
<keyword evidence="3" id="KW-1185">Reference proteome</keyword>
<dbReference type="Gene3D" id="3.30.70.100">
    <property type="match status" value="1"/>
</dbReference>
<comment type="caution">
    <text evidence="2">The sequence shown here is derived from an EMBL/GenBank/DDBJ whole genome shotgun (WGS) entry which is preliminary data.</text>
</comment>
<dbReference type="EMBL" id="RBCJ01000005">
    <property type="protein sequence ID" value="RKN78173.1"/>
    <property type="molecule type" value="Genomic_DNA"/>
</dbReference>
<feature type="domain" description="DUF1330" evidence="1">
    <location>
        <begin position="50"/>
        <end position="128"/>
    </location>
</feature>